<dbReference type="PANTHER" id="PTHR46890:SF1">
    <property type="entry name" value="REVERSE TRANSCRIPTASE DOMAIN-CONTAINING PROTEIN"/>
    <property type="match status" value="1"/>
</dbReference>
<sequence>MFVEALKYDTKSFNFSKEFYASIHPIQYIPLTEDRTSLATLPASSYILVYNPNPLSIRVKKTEKTFLVDTLTEYEEYAQSDIGFASPHERFHSRVKNIDLFKDMATLEGMPLQAWSHTTFNIIASKWGELVYMDESTASNRYSMRLCVKTRVHHLISESFKVTLEEKVSVVRAKEVTKWVPDFGVDDIAQSEDGSDNNSDGIHKWGEENDDEVIPDSFQIGTIESVPKNMSHGVSKHDHVNSLAPSPKPINGFSILERFQEFIAQRVVDQMVSYVFGTKRSFKRGEFIVLIIACVLKVVVMGDVNEMCFASEQHGSTFCASNAAEFNTFIIYSHLIDVPLAKVKWAIEGDENSKFSHGIVNKKRRRQAIKGSLLDGEWIDNPTRIKSEFYNHFANIFFAPDWSRFLMECILSRRLGVDSSHDLKGDISVDEIKKGVGEDVSNTVKEYFNLSIFPNDPNRLSLVIDELISHGQSTFIKGRQILNGPLILNEIVSWSKSRKEQALLFKVDFQKAFNSVRWDHLDDILRDPLSPFLFILVMESFNVAFQRVIDRCMFVPIFVGKHELVPISLLFYADDAIFIAPDRVLSHLERLLNSFFLGAEMDERKMTWVCWHNVMAQKQYGGLRVSSLYALNRALLFKWIWPFLSSQSGLWRNVIKVIHGSNGSLDQPPPTCTGCSIWITIHKAVASLKSKGVDPLGFCKK</sequence>
<reference evidence="1" key="1">
    <citation type="journal article" date="2022" name="Int. J. Mol. Sci.">
        <title>Draft Genome of Tanacetum Coccineum: Genomic Comparison of Closely Related Tanacetum-Family Plants.</title>
        <authorList>
            <person name="Yamashiro T."/>
            <person name="Shiraishi A."/>
            <person name="Nakayama K."/>
            <person name="Satake H."/>
        </authorList>
    </citation>
    <scope>NUCLEOTIDE SEQUENCE</scope>
</reference>
<keyword evidence="2" id="KW-1185">Reference proteome</keyword>
<evidence type="ECO:0008006" key="3">
    <source>
        <dbReference type="Google" id="ProtNLM"/>
    </source>
</evidence>
<dbReference type="PANTHER" id="PTHR46890">
    <property type="entry name" value="NON-LTR RETROLELEMENT REVERSE TRANSCRIPTASE-LIKE PROTEIN-RELATED"/>
    <property type="match status" value="1"/>
</dbReference>
<dbReference type="EMBL" id="BQNB010011261">
    <property type="protein sequence ID" value="GJS88275.1"/>
    <property type="molecule type" value="Genomic_DNA"/>
</dbReference>
<organism evidence="1 2">
    <name type="scientific">Tanacetum coccineum</name>
    <dbReference type="NCBI Taxonomy" id="301880"/>
    <lineage>
        <taxon>Eukaryota</taxon>
        <taxon>Viridiplantae</taxon>
        <taxon>Streptophyta</taxon>
        <taxon>Embryophyta</taxon>
        <taxon>Tracheophyta</taxon>
        <taxon>Spermatophyta</taxon>
        <taxon>Magnoliopsida</taxon>
        <taxon>eudicotyledons</taxon>
        <taxon>Gunneridae</taxon>
        <taxon>Pentapetalae</taxon>
        <taxon>asterids</taxon>
        <taxon>campanulids</taxon>
        <taxon>Asterales</taxon>
        <taxon>Asteraceae</taxon>
        <taxon>Asteroideae</taxon>
        <taxon>Anthemideae</taxon>
        <taxon>Anthemidinae</taxon>
        <taxon>Tanacetum</taxon>
    </lineage>
</organism>
<dbReference type="Proteomes" id="UP001151760">
    <property type="component" value="Unassembled WGS sequence"/>
</dbReference>
<name>A0ABQ4ZDT9_9ASTR</name>
<accession>A0ABQ4ZDT9</accession>
<proteinExistence type="predicted"/>
<evidence type="ECO:0000313" key="1">
    <source>
        <dbReference type="EMBL" id="GJS88275.1"/>
    </source>
</evidence>
<reference evidence="1" key="2">
    <citation type="submission" date="2022-01" db="EMBL/GenBank/DDBJ databases">
        <authorList>
            <person name="Yamashiro T."/>
            <person name="Shiraishi A."/>
            <person name="Satake H."/>
            <person name="Nakayama K."/>
        </authorList>
    </citation>
    <scope>NUCLEOTIDE SEQUENCE</scope>
</reference>
<gene>
    <name evidence="1" type="ORF">Tco_0770911</name>
</gene>
<comment type="caution">
    <text evidence="1">The sequence shown here is derived from an EMBL/GenBank/DDBJ whole genome shotgun (WGS) entry which is preliminary data.</text>
</comment>
<dbReference type="InterPro" id="IPR052343">
    <property type="entry name" value="Retrotransposon-Effector_Assoc"/>
</dbReference>
<protein>
    <recommendedName>
        <fullName evidence="3">Reverse transcriptase domain-containing protein</fullName>
    </recommendedName>
</protein>
<evidence type="ECO:0000313" key="2">
    <source>
        <dbReference type="Proteomes" id="UP001151760"/>
    </source>
</evidence>